<dbReference type="PANTHER" id="PTHR10755:SF0">
    <property type="entry name" value="OXYGEN-DEPENDENT COPROPORPHYRINOGEN-III OXIDASE, MITOCHONDRIAL"/>
    <property type="match status" value="1"/>
</dbReference>
<sequence length="328" mass="37288">MRKEATSENAIHALAMLSNAQRYFVDQLSVLCQQHQQADKFTPQQWLRDSGQHGGGLRFEAPQHSLFNQASVNVSQVQYEDRPDKAFISATALSTIIHPINPMAPSVHIHVSWTELRSGKNYWRLMADLNPAIVCENDKNQFNETLQSVAGDYFEQATEQGNNYFYIPALEAHRGISHFYLEGFNPENVDTKTFAHRFVYAVIDSYIAILKAKLDNISVEQKPSETQQLSQLDYHTLYFYQVLTLDKGTTAGLLVHAQNDVGTLGSLPRFINRELLAQWINKTPAPRHKLVSDLVALFPDSKRCEVTTEIKVLIAQTIRSHYHNYPLS</sequence>
<dbReference type="RefSeq" id="WP_284203188.1">
    <property type="nucleotide sequence ID" value="NZ_BSPQ01000002.1"/>
</dbReference>
<gene>
    <name evidence="8" type="ORF">GCM10007916_11320</name>
</gene>
<organism evidence="8 9">
    <name type="scientific">Psychromonas marina</name>
    <dbReference type="NCBI Taxonomy" id="88364"/>
    <lineage>
        <taxon>Bacteria</taxon>
        <taxon>Pseudomonadati</taxon>
        <taxon>Pseudomonadota</taxon>
        <taxon>Gammaproteobacteria</taxon>
        <taxon>Alteromonadales</taxon>
        <taxon>Psychromonadaceae</taxon>
        <taxon>Psychromonas</taxon>
    </lineage>
</organism>
<evidence type="ECO:0000256" key="6">
    <source>
        <dbReference type="ARBA" id="ARBA00023133"/>
    </source>
</evidence>
<evidence type="ECO:0000313" key="9">
    <source>
        <dbReference type="Proteomes" id="UP001157353"/>
    </source>
</evidence>
<evidence type="ECO:0000256" key="2">
    <source>
        <dbReference type="ARBA" id="ARBA00010644"/>
    </source>
</evidence>
<dbReference type="PANTHER" id="PTHR10755">
    <property type="entry name" value="COPROPORPHYRINOGEN III OXIDASE, MITOCHONDRIAL"/>
    <property type="match status" value="1"/>
</dbReference>
<keyword evidence="9" id="KW-1185">Reference proteome</keyword>
<dbReference type="Proteomes" id="UP001157353">
    <property type="component" value="Unassembled WGS sequence"/>
</dbReference>
<comment type="subunit">
    <text evidence="3">Homodimer.</text>
</comment>
<name>A0ABQ6DYJ7_9GAMM</name>
<reference evidence="9" key="1">
    <citation type="journal article" date="2019" name="Int. J. Syst. Evol. Microbiol.">
        <title>The Global Catalogue of Microorganisms (GCM) 10K type strain sequencing project: providing services to taxonomists for standard genome sequencing and annotation.</title>
        <authorList>
            <consortium name="The Broad Institute Genomics Platform"/>
            <consortium name="The Broad Institute Genome Sequencing Center for Infectious Disease"/>
            <person name="Wu L."/>
            <person name="Ma J."/>
        </authorList>
    </citation>
    <scope>NUCLEOTIDE SEQUENCE [LARGE SCALE GENOMIC DNA]</scope>
    <source>
        <strain evidence="9">NBRC 103166</strain>
    </source>
</reference>
<dbReference type="InterPro" id="IPR036406">
    <property type="entry name" value="Coprogen_oxidase_aer_sf"/>
</dbReference>
<dbReference type="InterPro" id="IPR001260">
    <property type="entry name" value="Coprogen_oxidase_aer"/>
</dbReference>
<keyword evidence="7" id="KW-0627">Porphyrin biosynthesis</keyword>
<accession>A0ABQ6DYJ7</accession>
<dbReference type="SUPFAM" id="SSF102886">
    <property type="entry name" value="Coproporphyrinogen III oxidase"/>
    <property type="match status" value="1"/>
</dbReference>
<dbReference type="Pfam" id="PF01218">
    <property type="entry name" value="Coprogen_oxidas"/>
    <property type="match status" value="1"/>
</dbReference>
<comment type="similarity">
    <text evidence="2">Belongs to the aerobic coproporphyrinogen-III oxidase family.</text>
</comment>
<keyword evidence="5" id="KW-0560">Oxidoreductase</keyword>
<comment type="pathway">
    <text evidence="1">Porphyrin-containing compound metabolism; protoporphyrin-IX biosynthesis; protoporphyrinogen-IX from coproporphyrinogen-III (O2 route): step 1/1.</text>
</comment>
<dbReference type="EC" id="1.3.3.3" evidence="4"/>
<dbReference type="EMBL" id="BSPQ01000002">
    <property type="protein sequence ID" value="GLS90065.1"/>
    <property type="molecule type" value="Genomic_DNA"/>
</dbReference>
<evidence type="ECO:0000256" key="4">
    <source>
        <dbReference type="ARBA" id="ARBA00012869"/>
    </source>
</evidence>
<evidence type="ECO:0000256" key="1">
    <source>
        <dbReference type="ARBA" id="ARBA00005168"/>
    </source>
</evidence>
<comment type="caution">
    <text evidence="8">The sequence shown here is derived from an EMBL/GenBank/DDBJ whole genome shotgun (WGS) entry which is preliminary data.</text>
</comment>
<dbReference type="Gene3D" id="3.40.1500.10">
    <property type="entry name" value="Coproporphyrinogen III oxidase, aerobic"/>
    <property type="match status" value="1"/>
</dbReference>
<keyword evidence="6" id="KW-0350">Heme biosynthesis</keyword>
<protein>
    <recommendedName>
        <fullName evidence="4">coproporphyrinogen oxidase</fullName>
        <ecNumber evidence="4">1.3.3.3</ecNumber>
    </recommendedName>
</protein>
<proteinExistence type="inferred from homology"/>
<evidence type="ECO:0000256" key="7">
    <source>
        <dbReference type="ARBA" id="ARBA00023244"/>
    </source>
</evidence>
<evidence type="ECO:0000313" key="8">
    <source>
        <dbReference type="EMBL" id="GLS90065.1"/>
    </source>
</evidence>
<evidence type="ECO:0000256" key="3">
    <source>
        <dbReference type="ARBA" id="ARBA00011738"/>
    </source>
</evidence>
<evidence type="ECO:0000256" key="5">
    <source>
        <dbReference type="ARBA" id="ARBA00023002"/>
    </source>
</evidence>